<feature type="signal peptide" evidence="1">
    <location>
        <begin position="1"/>
        <end position="25"/>
    </location>
</feature>
<sequence length="92" mass="10080">NRSVLPRVWSALLVLIPACLLKCSAQPQHGLERARSVGDHVREEERSLPSFFAYEYTGYISVLKGVAPQTQCVCGGQGVVRGVSRIRIPPGF</sequence>
<name>A0A4V6MVU5_9APHY</name>
<keyword evidence="1" id="KW-0732">Signal</keyword>
<evidence type="ECO:0000313" key="2">
    <source>
        <dbReference type="EMBL" id="TBU25003.1"/>
    </source>
</evidence>
<protein>
    <submittedName>
        <fullName evidence="2">Uncharacterized protein</fullName>
    </submittedName>
</protein>
<feature type="non-terminal residue" evidence="2">
    <location>
        <position position="1"/>
    </location>
</feature>
<evidence type="ECO:0000256" key="1">
    <source>
        <dbReference type="SAM" id="SignalP"/>
    </source>
</evidence>
<dbReference type="Proteomes" id="UP000292957">
    <property type="component" value="Unassembled WGS sequence"/>
</dbReference>
<proteinExistence type="predicted"/>
<reference evidence="2" key="1">
    <citation type="submission" date="2019-01" db="EMBL/GenBank/DDBJ databases">
        <title>Draft genome sequences of three monokaryotic isolates of the white-rot basidiomycete fungus Dichomitus squalens.</title>
        <authorList>
            <consortium name="DOE Joint Genome Institute"/>
            <person name="Lopez S.C."/>
            <person name="Andreopoulos B."/>
            <person name="Pangilinan J."/>
            <person name="Lipzen A."/>
            <person name="Riley R."/>
            <person name="Ahrendt S."/>
            <person name="Ng V."/>
            <person name="Barry K."/>
            <person name="Daum C."/>
            <person name="Grigoriev I.V."/>
            <person name="Hilden K.S."/>
            <person name="Makela M.R."/>
            <person name="de Vries R.P."/>
        </authorList>
    </citation>
    <scope>NUCLEOTIDE SEQUENCE [LARGE SCALE GENOMIC DNA]</scope>
    <source>
        <strain evidence="2">OM18370.1</strain>
    </source>
</reference>
<feature type="chain" id="PRO_5020188769" evidence="1">
    <location>
        <begin position="26"/>
        <end position="92"/>
    </location>
</feature>
<gene>
    <name evidence="2" type="ORF">BD311DRAFT_670636</name>
</gene>
<organism evidence="2">
    <name type="scientific">Dichomitus squalens</name>
    <dbReference type="NCBI Taxonomy" id="114155"/>
    <lineage>
        <taxon>Eukaryota</taxon>
        <taxon>Fungi</taxon>
        <taxon>Dikarya</taxon>
        <taxon>Basidiomycota</taxon>
        <taxon>Agaricomycotina</taxon>
        <taxon>Agaricomycetes</taxon>
        <taxon>Polyporales</taxon>
        <taxon>Polyporaceae</taxon>
        <taxon>Dichomitus</taxon>
    </lineage>
</organism>
<accession>A0A4V6MVU5</accession>
<dbReference type="EMBL" id="ML143469">
    <property type="protein sequence ID" value="TBU25003.1"/>
    <property type="molecule type" value="Genomic_DNA"/>
</dbReference>
<dbReference type="AlphaFoldDB" id="A0A4V6MVU5"/>